<evidence type="ECO:0000259" key="5">
    <source>
        <dbReference type="PROSITE" id="PS50853"/>
    </source>
</evidence>
<feature type="signal peptide" evidence="3">
    <location>
        <begin position="1"/>
        <end position="26"/>
    </location>
</feature>
<feature type="domain" description="Ig-like" evidence="4">
    <location>
        <begin position="215"/>
        <end position="303"/>
    </location>
</feature>
<dbReference type="InterPro" id="IPR003961">
    <property type="entry name" value="FN3_dom"/>
</dbReference>
<organism evidence="6">
    <name type="scientific">Cacopsylla melanoneura</name>
    <dbReference type="NCBI Taxonomy" id="428564"/>
    <lineage>
        <taxon>Eukaryota</taxon>
        <taxon>Metazoa</taxon>
        <taxon>Ecdysozoa</taxon>
        <taxon>Arthropoda</taxon>
        <taxon>Hexapoda</taxon>
        <taxon>Insecta</taxon>
        <taxon>Pterygota</taxon>
        <taxon>Neoptera</taxon>
        <taxon>Paraneoptera</taxon>
        <taxon>Hemiptera</taxon>
        <taxon>Sternorrhyncha</taxon>
        <taxon>Psylloidea</taxon>
        <taxon>Psyllidae</taxon>
        <taxon>Psyllinae</taxon>
        <taxon>Cacopsylla</taxon>
    </lineage>
</organism>
<reference evidence="6" key="1">
    <citation type="submission" date="2021-05" db="EMBL/GenBank/DDBJ databases">
        <authorList>
            <person name="Alioto T."/>
            <person name="Alioto T."/>
            <person name="Gomez Garrido J."/>
        </authorList>
    </citation>
    <scope>NUCLEOTIDE SEQUENCE</scope>
</reference>
<feature type="chain" id="PRO_5034375173" evidence="3">
    <location>
        <begin position="27"/>
        <end position="475"/>
    </location>
</feature>
<dbReference type="InterPro" id="IPR003599">
    <property type="entry name" value="Ig_sub"/>
</dbReference>
<dbReference type="PROSITE" id="PS50835">
    <property type="entry name" value="IG_LIKE"/>
    <property type="match status" value="3"/>
</dbReference>
<dbReference type="InterPro" id="IPR050958">
    <property type="entry name" value="Cell_Adh-Cytoskel_Orgn"/>
</dbReference>
<keyword evidence="3" id="KW-0732">Signal</keyword>
<dbReference type="CDD" id="cd00096">
    <property type="entry name" value="Ig"/>
    <property type="match status" value="1"/>
</dbReference>
<dbReference type="Gene3D" id="2.60.40.10">
    <property type="entry name" value="Immunoglobulins"/>
    <property type="match status" value="4"/>
</dbReference>
<feature type="domain" description="Fibronectin type-III" evidence="5">
    <location>
        <begin position="306"/>
        <end position="408"/>
    </location>
</feature>
<dbReference type="SUPFAM" id="SSF49265">
    <property type="entry name" value="Fibronectin type III"/>
    <property type="match status" value="1"/>
</dbReference>
<dbReference type="PROSITE" id="PS51257">
    <property type="entry name" value="PROKAR_LIPOPROTEIN"/>
    <property type="match status" value="1"/>
</dbReference>
<dbReference type="GO" id="GO:0005886">
    <property type="term" value="C:plasma membrane"/>
    <property type="evidence" value="ECO:0007669"/>
    <property type="project" value="TreeGrafter"/>
</dbReference>
<accession>A0A8D8PYU4</accession>
<dbReference type="InterPro" id="IPR003598">
    <property type="entry name" value="Ig_sub2"/>
</dbReference>
<dbReference type="EMBL" id="HBUF01045109">
    <property type="protein sequence ID" value="CAG6619194.1"/>
    <property type="molecule type" value="Transcribed_RNA"/>
</dbReference>
<dbReference type="Pfam" id="PF00041">
    <property type="entry name" value="fn3"/>
    <property type="match status" value="1"/>
</dbReference>
<keyword evidence="2" id="KW-0393">Immunoglobulin domain</keyword>
<dbReference type="AlphaFoldDB" id="A0A8D8PYU4"/>
<dbReference type="Pfam" id="PF07679">
    <property type="entry name" value="I-set"/>
    <property type="match status" value="1"/>
</dbReference>
<dbReference type="SUPFAM" id="SSF48726">
    <property type="entry name" value="Immunoglobulin"/>
    <property type="match status" value="3"/>
</dbReference>
<dbReference type="InterPro" id="IPR013783">
    <property type="entry name" value="Ig-like_fold"/>
</dbReference>
<dbReference type="GO" id="GO:0007156">
    <property type="term" value="P:homophilic cell adhesion via plasma membrane adhesion molecules"/>
    <property type="evidence" value="ECO:0007669"/>
    <property type="project" value="TreeGrafter"/>
</dbReference>
<feature type="domain" description="Ig-like" evidence="4">
    <location>
        <begin position="127"/>
        <end position="209"/>
    </location>
</feature>
<dbReference type="PROSITE" id="PS50853">
    <property type="entry name" value="FN3"/>
    <property type="match status" value="1"/>
</dbReference>
<dbReference type="PANTHER" id="PTHR45080">
    <property type="entry name" value="CONTACTIN 5"/>
    <property type="match status" value="1"/>
</dbReference>
<dbReference type="InterPro" id="IPR013098">
    <property type="entry name" value="Ig_I-set"/>
</dbReference>
<evidence type="ECO:0000256" key="1">
    <source>
        <dbReference type="ARBA" id="ARBA00022737"/>
    </source>
</evidence>
<dbReference type="CDD" id="cd00063">
    <property type="entry name" value="FN3"/>
    <property type="match status" value="1"/>
</dbReference>
<dbReference type="GO" id="GO:0008046">
    <property type="term" value="F:axon guidance receptor activity"/>
    <property type="evidence" value="ECO:0007669"/>
    <property type="project" value="TreeGrafter"/>
</dbReference>
<dbReference type="InterPro" id="IPR036179">
    <property type="entry name" value="Ig-like_dom_sf"/>
</dbReference>
<evidence type="ECO:0000256" key="3">
    <source>
        <dbReference type="SAM" id="SignalP"/>
    </source>
</evidence>
<keyword evidence="1" id="KW-0677">Repeat</keyword>
<protein>
    <submittedName>
        <fullName evidence="6">Protein sidekick</fullName>
    </submittedName>
</protein>
<dbReference type="InterPro" id="IPR036116">
    <property type="entry name" value="FN3_sf"/>
</dbReference>
<dbReference type="PANTHER" id="PTHR45080:SF4">
    <property type="entry name" value="GH03113P"/>
    <property type="match status" value="1"/>
</dbReference>
<evidence type="ECO:0000313" key="6">
    <source>
        <dbReference type="EMBL" id="CAG6619194.1"/>
    </source>
</evidence>
<dbReference type="GO" id="GO:0050808">
    <property type="term" value="P:synapse organization"/>
    <property type="evidence" value="ECO:0007669"/>
    <property type="project" value="TreeGrafter"/>
</dbReference>
<dbReference type="InterPro" id="IPR007110">
    <property type="entry name" value="Ig-like_dom"/>
</dbReference>
<dbReference type="Pfam" id="PF13927">
    <property type="entry name" value="Ig_3"/>
    <property type="match status" value="2"/>
</dbReference>
<dbReference type="GO" id="GO:0043025">
    <property type="term" value="C:neuronal cell body"/>
    <property type="evidence" value="ECO:0007669"/>
    <property type="project" value="TreeGrafter"/>
</dbReference>
<sequence length="475" mass="54215">MDFHKLDVSVFNILVILLSILTFTSCDIDKVKPSITVKTRQGEKVFLPCHVAGNVDIKVVKWWKKETLVALSDHSMETNNYHLHENNTLEIRQVTLDDDANYTCEVIRVEPWSRMIQMITVQVLYPPEITTVPESGVVDVEKGKEVTITCQVTGVPKPSIRWYHEEKEIELLYNRESLDLDRITLKLAGLYQCIASNNIGESTSKNFIVNVIYPPESSVERQWIHSAPDMRAEIICNVYANPPAKVEWFRDGTPVKVGGRIDMHVSSEKHTLLIRHVRDTDFGNYMCQTSNLLGSSQQFVQLSGIPNMPIFLKSSRRLCSDSYRLVWQVDTYSSIIQYALKFRERDEDAPWHKIVIPSDGSIPGPIYTQSYNITGLQLFTQYEASVLAKNKFGWSRPSKSYVFATEGADFSTDYDEQRTDDSSYTITDVTSDLVNQGDNEISSRYSKGVSLSVWFNLLSTTTLSILYYLNHVRIT</sequence>
<dbReference type="GO" id="GO:0030424">
    <property type="term" value="C:axon"/>
    <property type="evidence" value="ECO:0007669"/>
    <property type="project" value="TreeGrafter"/>
</dbReference>
<dbReference type="SMART" id="SM00408">
    <property type="entry name" value="IGc2"/>
    <property type="match status" value="3"/>
</dbReference>
<proteinExistence type="predicted"/>
<evidence type="ECO:0000256" key="2">
    <source>
        <dbReference type="ARBA" id="ARBA00023319"/>
    </source>
</evidence>
<name>A0A8D8PYU4_9HEMI</name>
<evidence type="ECO:0000259" key="4">
    <source>
        <dbReference type="PROSITE" id="PS50835"/>
    </source>
</evidence>
<feature type="domain" description="Ig-like" evidence="4">
    <location>
        <begin position="33"/>
        <end position="106"/>
    </location>
</feature>
<dbReference type="SMART" id="SM00409">
    <property type="entry name" value="IG"/>
    <property type="match status" value="3"/>
</dbReference>